<comment type="similarity">
    <text evidence="1">Belongs to the BetVI family.</text>
</comment>
<dbReference type="GO" id="GO:0005634">
    <property type="term" value="C:nucleus"/>
    <property type="evidence" value="ECO:0000318"/>
    <property type="project" value="GO_Central"/>
</dbReference>
<dbReference type="STRING" id="3760.A0A251PMS2"/>
<organism evidence="3 4">
    <name type="scientific">Prunus persica</name>
    <name type="common">Peach</name>
    <name type="synonym">Amygdalus persica</name>
    <dbReference type="NCBI Taxonomy" id="3760"/>
    <lineage>
        <taxon>Eukaryota</taxon>
        <taxon>Viridiplantae</taxon>
        <taxon>Streptophyta</taxon>
        <taxon>Embryophyta</taxon>
        <taxon>Tracheophyta</taxon>
        <taxon>Spermatophyta</taxon>
        <taxon>Magnoliopsida</taxon>
        <taxon>eudicotyledons</taxon>
        <taxon>Gunneridae</taxon>
        <taxon>Pentapetalae</taxon>
        <taxon>rosids</taxon>
        <taxon>fabids</taxon>
        <taxon>Rosales</taxon>
        <taxon>Rosaceae</taxon>
        <taxon>Amygdaloideae</taxon>
        <taxon>Amygdaleae</taxon>
        <taxon>Prunus</taxon>
    </lineage>
</organism>
<dbReference type="GO" id="GO:0010427">
    <property type="term" value="F:abscisic acid binding"/>
    <property type="evidence" value="ECO:0000318"/>
    <property type="project" value="GO_Central"/>
</dbReference>
<dbReference type="eggNOG" id="ENOG502S34N">
    <property type="taxonomic scope" value="Eukaryota"/>
</dbReference>
<dbReference type="EMBL" id="CM007654">
    <property type="protein sequence ID" value="ONI12868.1"/>
    <property type="molecule type" value="Genomic_DNA"/>
</dbReference>
<dbReference type="SUPFAM" id="SSF55961">
    <property type="entry name" value="Bet v1-like"/>
    <property type="match status" value="1"/>
</dbReference>
<dbReference type="GO" id="GO:0009738">
    <property type="term" value="P:abscisic acid-activated signaling pathway"/>
    <property type="evidence" value="ECO:0000318"/>
    <property type="project" value="GO_Central"/>
</dbReference>
<dbReference type="PANTHER" id="PTHR31213">
    <property type="entry name" value="OS08G0374000 PROTEIN-RELATED"/>
    <property type="match status" value="1"/>
</dbReference>
<reference evidence="3 4" key="1">
    <citation type="journal article" date="2013" name="Nat. Genet.">
        <title>The high-quality draft genome of peach (Prunus persica) identifies unique patterns of genetic diversity, domestication and genome evolution.</title>
        <authorList>
            <consortium name="International Peach Genome Initiative"/>
            <person name="Verde I."/>
            <person name="Abbott A.G."/>
            <person name="Scalabrin S."/>
            <person name="Jung S."/>
            <person name="Shu S."/>
            <person name="Marroni F."/>
            <person name="Zhebentyayeva T."/>
            <person name="Dettori M.T."/>
            <person name="Grimwood J."/>
            <person name="Cattonaro F."/>
            <person name="Zuccolo A."/>
            <person name="Rossini L."/>
            <person name="Jenkins J."/>
            <person name="Vendramin E."/>
            <person name="Meisel L.A."/>
            <person name="Decroocq V."/>
            <person name="Sosinski B."/>
            <person name="Prochnik S."/>
            <person name="Mitros T."/>
            <person name="Policriti A."/>
            <person name="Cipriani G."/>
            <person name="Dondini L."/>
            <person name="Ficklin S."/>
            <person name="Goodstein D.M."/>
            <person name="Xuan P."/>
            <person name="Del Fabbro C."/>
            <person name="Aramini V."/>
            <person name="Copetti D."/>
            <person name="Gonzalez S."/>
            <person name="Horner D.S."/>
            <person name="Falchi R."/>
            <person name="Lucas S."/>
            <person name="Mica E."/>
            <person name="Maldonado J."/>
            <person name="Lazzari B."/>
            <person name="Bielenberg D."/>
            <person name="Pirona R."/>
            <person name="Miculan M."/>
            <person name="Barakat A."/>
            <person name="Testolin R."/>
            <person name="Stella A."/>
            <person name="Tartarini S."/>
            <person name="Tonutti P."/>
            <person name="Arus P."/>
            <person name="Orellana A."/>
            <person name="Wells C."/>
            <person name="Main D."/>
            <person name="Vizzotto G."/>
            <person name="Silva H."/>
            <person name="Salamini F."/>
            <person name="Schmutz J."/>
            <person name="Morgante M."/>
            <person name="Rokhsar D.S."/>
        </authorList>
    </citation>
    <scope>NUCLEOTIDE SEQUENCE [LARGE SCALE GENOMIC DNA]</scope>
    <source>
        <strain evidence="4">cv. Nemared</strain>
    </source>
</reference>
<gene>
    <name evidence="3" type="ORF">PRUPE_4G188200</name>
</gene>
<dbReference type="Gene3D" id="3.30.530.20">
    <property type="match status" value="1"/>
</dbReference>
<accession>A0A251PMS2</accession>
<evidence type="ECO:0000259" key="2">
    <source>
        <dbReference type="Pfam" id="PF00407"/>
    </source>
</evidence>
<dbReference type="OrthoDB" id="1845342at2759"/>
<dbReference type="PANTHER" id="PTHR31213:SF162">
    <property type="entry name" value="BET V I_MAJOR LATEX PROTEIN DOMAIN-CONTAINING PROTEIN"/>
    <property type="match status" value="1"/>
</dbReference>
<dbReference type="Pfam" id="PF00407">
    <property type="entry name" value="Bet_v_1"/>
    <property type="match status" value="1"/>
</dbReference>
<evidence type="ECO:0000313" key="3">
    <source>
        <dbReference type="EMBL" id="ONI12868.1"/>
    </source>
</evidence>
<dbReference type="SMR" id="A0A251PMS2"/>
<keyword evidence="4" id="KW-1185">Reference proteome</keyword>
<dbReference type="GO" id="GO:0038023">
    <property type="term" value="F:signaling receptor activity"/>
    <property type="evidence" value="ECO:0000318"/>
    <property type="project" value="GO_Central"/>
</dbReference>
<evidence type="ECO:0000256" key="1">
    <source>
        <dbReference type="ARBA" id="ARBA00009744"/>
    </source>
</evidence>
<dbReference type="Gramene" id="ONI12868">
    <property type="protein sequence ID" value="ONI12868"/>
    <property type="gene ID" value="PRUPE_4G188200"/>
</dbReference>
<dbReference type="Proteomes" id="UP000006882">
    <property type="component" value="Chromosome G4"/>
</dbReference>
<dbReference type="GO" id="GO:0005737">
    <property type="term" value="C:cytoplasm"/>
    <property type="evidence" value="ECO:0000318"/>
    <property type="project" value="GO_Central"/>
</dbReference>
<dbReference type="GO" id="GO:0004864">
    <property type="term" value="F:protein phosphatase inhibitor activity"/>
    <property type="evidence" value="ECO:0000318"/>
    <property type="project" value="GO_Central"/>
</dbReference>
<dbReference type="InterPro" id="IPR050279">
    <property type="entry name" value="Plant_def-hormone_signal"/>
</dbReference>
<dbReference type="GO" id="GO:0006952">
    <property type="term" value="P:defense response"/>
    <property type="evidence" value="ECO:0007669"/>
    <property type="project" value="InterPro"/>
</dbReference>
<protein>
    <recommendedName>
        <fullName evidence="2">Bet v I/Major latex protein domain-containing protein</fullName>
    </recommendedName>
</protein>
<dbReference type="InterPro" id="IPR000916">
    <property type="entry name" value="Bet_v_I/MLP"/>
</dbReference>
<dbReference type="AlphaFoldDB" id="A0A251PMS2"/>
<feature type="domain" description="Bet v I/Major latex protein" evidence="2">
    <location>
        <begin position="24"/>
        <end position="154"/>
    </location>
</feature>
<dbReference type="InterPro" id="IPR023393">
    <property type="entry name" value="START-like_dom_sf"/>
</dbReference>
<sequence length="155" mass="17343">MAVKEKKDQKTVGVGVEALWRAMAKDTVTVIPKIMPSIVRRIEVIEGDGGLGSVLLFNLGDHHVESKRKQTEKIVELDDSEYRFALKVLEGPALTLRNFSALTTSFQLSKIGEQETLVDMKVVYETEKEEANTGDIALQPAISYIQFLEKYVLES</sequence>
<evidence type="ECO:0000313" key="4">
    <source>
        <dbReference type="Proteomes" id="UP000006882"/>
    </source>
</evidence>
<proteinExistence type="inferred from homology"/>
<name>A0A251PMS2_PRUPE</name>